<feature type="transmembrane region" description="Helical" evidence="2">
    <location>
        <begin position="112"/>
        <end position="136"/>
    </location>
</feature>
<dbReference type="AlphaFoldDB" id="A0A2T3XSH5"/>
<dbReference type="RefSeq" id="WP_107151897.1">
    <property type="nucleotide sequence ID" value="NZ_PYUC01000008.1"/>
</dbReference>
<dbReference type="InterPro" id="IPR051474">
    <property type="entry name" value="Anti-sigma-K/W_factor"/>
</dbReference>
<dbReference type="GO" id="GO:0016989">
    <property type="term" value="F:sigma factor antagonist activity"/>
    <property type="evidence" value="ECO:0007669"/>
    <property type="project" value="TreeGrafter"/>
</dbReference>
<reference evidence="4 5" key="1">
    <citation type="submission" date="2018-03" db="EMBL/GenBank/DDBJ databases">
        <title>Whole genome analyses suggest that Burkholderia sensu lato contains two further novel genera in the rhizoxinica-symbiotica group Mycetohabitans gen. nov., and Trinickia gen. nov.: implications for the evolution of diazotrophy and nodulation in the Burkholderiaceae.</title>
        <authorList>
            <person name="Estrada De Los Santos P."/>
            <person name="Palmer M."/>
            <person name="Chavez-Ramirez B."/>
            <person name="Steenkamp E.T."/>
            <person name="Hirsch A.M."/>
            <person name="Manyaka P."/>
            <person name="Maluk M."/>
            <person name="Lafos M."/>
            <person name="Crook M."/>
            <person name="Gross E."/>
            <person name="Simon M.F."/>
            <person name="Bueno Dos Reis Junior F."/>
            <person name="Poole P.S."/>
            <person name="Venter S.N."/>
            <person name="James E.K."/>
        </authorList>
    </citation>
    <scope>NUCLEOTIDE SEQUENCE [LARGE SCALE GENOMIC DNA]</scope>
    <source>
        <strain evidence="4 5">JPY-366</strain>
    </source>
</reference>
<keyword evidence="2" id="KW-1133">Transmembrane helix</keyword>
<sequence length="278" mass="29516">MDLHRYPDLIDRLAGEYALGVLRGGARRRLERLAESDPAVRAAIDTWTARIGALAELAPAIEPPASAWRSLERRLGLSSANAAIEDQQQARGGTATSILGQRRNPRWFESLSFWRGWSIGATGFALVAAVVLAWTVRPFAPATAPTVSPGAVNDEVTTATGRPIIERVSYVAALADVKTNKTMVFVMWDDESAMMSAHRMSGGDAPPPGKSEQLWGIPEHGQPVSLGMLPPGKIIHMKVRGMSAFVKLAVSIEPPGGSTSANGPSGPVVCTGKLMSTA</sequence>
<organism evidence="4 5">
    <name type="scientific">Trinickia symbiotica</name>
    <dbReference type="NCBI Taxonomy" id="863227"/>
    <lineage>
        <taxon>Bacteria</taxon>
        <taxon>Pseudomonadati</taxon>
        <taxon>Pseudomonadota</taxon>
        <taxon>Betaproteobacteria</taxon>
        <taxon>Burkholderiales</taxon>
        <taxon>Burkholderiaceae</taxon>
        <taxon>Trinickia</taxon>
    </lineage>
</organism>
<evidence type="ECO:0000256" key="1">
    <source>
        <dbReference type="SAM" id="MobiDB-lite"/>
    </source>
</evidence>
<keyword evidence="2" id="KW-0812">Transmembrane</keyword>
<dbReference type="Pfam" id="PF10099">
    <property type="entry name" value="RskA_C"/>
    <property type="match status" value="1"/>
</dbReference>
<gene>
    <name evidence="4" type="ORF">C9I57_17505</name>
</gene>
<keyword evidence="2" id="KW-0472">Membrane</keyword>
<evidence type="ECO:0000259" key="3">
    <source>
        <dbReference type="Pfam" id="PF10099"/>
    </source>
</evidence>
<dbReference type="GO" id="GO:0005886">
    <property type="term" value="C:plasma membrane"/>
    <property type="evidence" value="ECO:0007669"/>
    <property type="project" value="InterPro"/>
</dbReference>
<comment type="caution">
    <text evidence="4">The sequence shown here is derived from an EMBL/GenBank/DDBJ whole genome shotgun (WGS) entry which is preliminary data.</text>
</comment>
<protein>
    <recommendedName>
        <fullName evidence="3">Anti-sigma K factor RskA C-terminal domain-containing protein</fullName>
    </recommendedName>
</protein>
<feature type="domain" description="Anti-sigma K factor RskA C-terminal" evidence="3">
    <location>
        <begin position="125"/>
        <end position="268"/>
    </location>
</feature>
<proteinExistence type="predicted"/>
<evidence type="ECO:0000256" key="2">
    <source>
        <dbReference type="SAM" id="Phobius"/>
    </source>
</evidence>
<dbReference type="PANTHER" id="PTHR37461:SF1">
    <property type="entry name" value="ANTI-SIGMA-K FACTOR RSKA"/>
    <property type="match status" value="1"/>
</dbReference>
<dbReference type="GO" id="GO:0006417">
    <property type="term" value="P:regulation of translation"/>
    <property type="evidence" value="ECO:0007669"/>
    <property type="project" value="TreeGrafter"/>
</dbReference>
<feature type="region of interest" description="Disordered" evidence="1">
    <location>
        <begin position="255"/>
        <end position="278"/>
    </location>
</feature>
<dbReference type="PANTHER" id="PTHR37461">
    <property type="entry name" value="ANTI-SIGMA-K FACTOR RSKA"/>
    <property type="match status" value="1"/>
</dbReference>
<evidence type="ECO:0000313" key="5">
    <source>
        <dbReference type="Proteomes" id="UP000240638"/>
    </source>
</evidence>
<evidence type="ECO:0000313" key="4">
    <source>
        <dbReference type="EMBL" id="PTB19483.1"/>
    </source>
</evidence>
<name>A0A2T3XSH5_9BURK</name>
<dbReference type="Proteomes" id="UP000240638">
    <property type="component" value="Unassembled WGS sequence"/>
</dbReference>
<dbReference type="EMBL" id="PYUC01000008">
    <property type="protein sequence ID" value="PTB19483.1"/>
    <property type="molecule type" value="Genomic_DNA"/>
</dbReference>
<dbReference type="InterPro" id="IPR018764">
    <property type="entry name" value="RskA_C"/>
</dbReference>
<accession>A0A2T3XSH5</accession>